<feature type="region of interest" description="Disordered" evidence="1">
    <location>
        <begin position="78"/>
        <end position="116"/>
    </location>
</feature>
<proteinExistence type="predicted"/>
<keyword evidence="4" id="KW-1185">Reference proteome</keyword>
<evidence type="ECO:0000313" key="3">
    <source>
        <dbReference type="EMBL" id="MFB9838374.1"/>
    </source>
</evidence>
<feature type="non-terminal residue" evidence="3">
    <location>
        <position position="116"/>
    </location>
</feature>
<feature type="domain" description="PEP-utilising enzyme mobile" evidence="2">
    <location>
        <begin position="10"/>
        <end position="80"/>
    </location>
</feature>
<dbReference type="EMBL" id="JBHLZP010000504">
    <property type="protein sequence ID" value="MFB9838374.1"/>
    <property type="molecule type" value="Genomic_DNA"/>
</dbReference>
<dbReference type="Pfam" id="PF00391">
    <property type="entry name" value="PEP-utilizers"/>
    <property type="match status" value="1"/>
</dbReference>
<feature type="compositionally biased region" description="Basic and acidic residues" evidence="1">
    <location>
        <begin position="82"/>
        <end position="93"/>
    </location>
</feature>
<dbReference type="PANTHER" id="PTHR46244">
    <property type="entry name" value="PHOSPHOENOLPYRUVATE-PROTEIN PHOSPHOTRANSFERASE"/>
    <property type="match status" value="1"/>
</dbReference>
<reference evidence="3 4" key="1">
    <citation type="submission" date="2024-09" db="EMBL/GenBank/DDBJ databases">
        <authorList>
            <person name="Sun Q."/>
            <person name="Mori K."/>
        </authorList>
    </citation>
    <scope>NUCLEOTIDE SEQUENCE [LARGE SCALE GENOMIC DNA]</scope>
    <source>
        <strain evidence="3 4">TBRC 0563</strain>
    </source>
</reference>
<protein>
    <submittedName>
        <fullName evidence="3">PEP-utilizing enzyme</fullName>
    </submittedName>
</protein>
<dbReference type="InterPro" id="IPR036637">
    <property type="entry name" value="Phosphohistidine_dom_sf"/>
</dbReference>
<evidence type="ECO:0000259" key="2">
    <source>
        <dbReference type="Pfam" id="PF00391"/>
    </source>
</evidence>
<gene>
    <name evidence="3" type="ORF">ACFFNX_40115</name>
</gene>
<sequence length="116" mass="11474">PMPGVPDSDEPFVLVARDLAPADTALLDPAKVVAFVTEEGGPTSHTAILARSMGVPAVVACPGCTALAEGTVVLVDGGSGDVRPDPSAEEVTRARTAASSSKVAHGCSAYSSSPSA</sequence>
<dbReference type="InterPro" id="IPR050499">
    <property type="entry name" value="PEP-utilizing_PTS_enzyme"/>
</dbReference>
<dbReference type="PANTHER" id="PTHR46244:SF3">
    <property type="entry name" value="PHOSPHOENOLPYRUVATE-PROTEIN PHOSPHOTRANSFERASE"/>
    <property type="match status" value="1"/>
</dbReference>
<dbReference type="Gene3D" id="3.50.30.10">
    <property type="entry name" value="Phosphohistidine domain"/>
    <property type="match status" value="1"/>
</dbReference>
<feature type="non-terminal residue" evidence="3">
    <location>
        <position position="1"/>
    </location>
</feature>
<comment type="caution">
    <text evidence="3">The sequence shown here is derived from an EMBL/GenBank/DDBJ whole genome shotgun (WGS) entry which is preliminary data.</text>
</comment>
<evidence type="ECO:0000256" key="1">
    <source>
        <dbReference type="SAM" id="MobiDB-lite"/>
    </source>
</evidence>
<evidence type="ECO:0000313" key="4">
    <source>
        <dbReference type="Proteomes" id="UP001589627"/>
    </source>
</evidence>
<name>A0ABV5YTJ1_9ACTN</name>
<dbReference type="RefSeq" id="WP_378211398.1">
    <property type="nucleotide sequence ID" value="NZ_JBHLZP010000504.1"/>
</dbReference>
<dbReference type="SUPFAM" id="SSF52009">
    <property type="entry name" value="Phosphohistidine domain"/>
    <property type="match status" value="1"/>
</dbReference>
<dbReference type="InterPro" id="IPR008279">
    <property type="entry name" value="PEP-util_enz_mobile_dom"/>
</dbReference>
<dbReference type="Proteomes" id="UP001589627">
    <property type="component" value="Unassembled WGS sequence"/>
</dbReference>
<dbReference type="PROSITE" id="PS00370">
    <property type="entry name" value="PEP_ENZYMES_PHOS_SITE"/>
    <property type="match status" value="1"/>
</dbReference>
<accession>A0ABV5YTJ1</accession>
<dbReference type="InterPro" id="IPR018274">
    <property type="entry name" value="PEP_util_AS"/>
</dbReference>
<organism evidence="3 4">
    <name type="scientific">Actinoallomurus acaciae</name>
    <dbReference type="NCBI Taxonomy" id="502577"/>
    <lineage>
        <taxon>Bacteria</taxon>
        <taxon>Bacillati</taxon>
        <taxon>Actinomycetota</taxon>
        <taxon>Actinomycetes</taxon>
        <taxon>Streptosporangiales</taxon>
        <taxon>Thermomonosporaceae</taxon>
        <taxon>Actinoallomurus</taxon>
    </lineage>
</organism>